<keyword evidence="1" id="KW-0732">Signal</keyword>
<organism evidence="2 3">
    <name type="scientific">Leisingera caerulea</name>
    <name type="common">Phaeobacter caeruleus</name>
    <dbReference type="NCBI Taxonomy" id="506591"/>
    <lineage>
        <taxon>Bacteria</taxon>
        <taxon>Pseudomonadati</taxon>
        <taxon>Pseudomonadota</taxon>
        <taxon>Alphaproteobacteria</taxon>
        <taxon>Rhodobacterales</taxon>
        <taxon>Roseobacteraceae</taxon>
        <taxon>Leisingera</taxon>
    </lineage>
</organism>
<proteinExistence type="predicted"/>
<evidence type="ECO:0000313" key="2">
    <source>
        <dbReference type="EMBL" id="UWQ53441.1"/>
    </source>
</evidence>
<dbReference type="EMBL" id="CP081070">
    <property type="protein sequence ID" value="UWQ53441.1"/>
    <property type="molecule type" value="Genomic_DNA"/>
</dbReference>
<evidence type="ECO:0000256" key="1">
    <source>
        <dbReference type="SAM" id="SignalP"/>
    </source>
</evidence>
<gene>
    <name evidence="2" type="ORF">K3721_15845</name>
</gene>
<name>A0A9Q9HFP4_LEICA</name>
<dbReference type="Proteomes" id="UP001058713">
    <property type="component" value="Chromosome"/>
</dbReference>
<dbReference type="AlphaFoldDB" id="A0A9Q9HFP4"/>
<dbReference type="KEGG" id="lcae:K3721_15845"/>
<protein>
    <submittedName>
        <fullName evidence="2">DUF995 domain-containing protein</fullName>
    </submittedName>
</protein>
<sequence>MKLAAKLVATALLGTIPTFVLADPKPRSAKPAPPQLIASIYAGNTDIWAEGCNGGIYYSSNRQARAWCGENSDSLGAGEWKIDPQGRVCHQLSWYWPGDNRAGKSLGEETCISHVVDRWGTVWRSWPNDPQWWPLAGKHSGIKKYSGMKKGYKFHSNVKEARSRLGL</sequence>
<dbReference type="Pfam" id="PF06191">
    <property type="entry name" value="DUF995"/>
    <property type="match status" value="1"/>
</dbReference>
<evidence type="ECO:0000313" key="3">
    <source>
        <dbReference type="Proteomes" id="UP001058713"/>
    </source>
</evidence>
<feature type="signal peptide" evidence="1">
    <location>
        <begin position="1"/>
        <end position="22"/>
    </location>
</feature>
<accession>A0A9Q9HFP4</accession>
<dbReference type="InterPro" id="IPR009337">
    <property type="entry name" value="DUF995"/>
</dbReference>
<dbReference type="RefSeq" id="WP_259971070.1">
    <property type="nucleotide sequence ID" value="NZ_CP081070.1"/>
</dbReference>
<reference evidence="2" key="1">
    <citation type="submission" date="2021-08" db="EMBL/GenBank/DDBJ databases">
        <authorList>
            <person name="Nwanade C."/>
            <person name="Wang M."/>
            <person name="Masoudi A."/>
            <person name="Yu Z."/>
            <person name="Liu J."/>
        </authorList>
    </citation>
    <scope>NUCLEOTIDE SEQUENCE</scope>
    <source>
        <strain evidence="2">S122</strain>
    </source>
</reference>
<feature type="chain" id="PRO_5040249103" evidence="1">
    <location>
        <begin position="23"/>
        <end position="167"/>
    </location>
</feature>